<sequence length="341" mass="38324">ESQQIDRILLCFAHHYLSSEGHMFNHTHTVYAMSFALCMLNVDQHSPHIKRRMTVDVFTRNTKLVDNHNEMTDEILALLFDNMKKPFTLPEIESAKVDTAGNEEEARSLLTEQLCRQTEALRREARRRNRACKLDPSLVLQTDFLSLATGSVEILGAIIQTLTFPILASLALALEASSSEVINNLVLESLSMLSSLSGISSLRLSVERSAVVNALSKFTKLDHVWTRASVRTSRTPCLTLREIKAIKMIIAISSDTNVVISDAYGAILAIASNVSRILDEYETYKVTHDDRDMSELTKHNHALVHEYIRQRDVASIYTVCERLPQDAIVPFIRALTAVSEQ</sequence>
<proteinExistence type="predicted"/>
<dbReference type="PANTHER" id="PTHR10663">
    <property type="entry name" value="GUANYL-NUCLEOTIDE EXCHANGE FACTOR"/>
    <property type="match status" value="1"/>
</dbReference>
<dbReference type="InterPro" id="IPR023394">
    <property type="entry name" value="Sec7_C_sf"/>
</dbReference>
<feature type="non-terminal residue" evidence="2">
    <location>
        <position position="1"/>
    </location>
</feature>
<organism evidence="2 3">
    <name type="scientific">Kipferlia bialata</name>
    <dbReference type="NCBI Taxonomy" id="797122"/>
    <lineage>
        <taxon>Eukaryota</taxon>
        <taxon>Metamonada</taxon>
        <taxon>Carpediemonas-like organisms</taxon>
        <taxon>Kipferlia</taxon>
    </lineage>
</organism>
<keyword evidence="3" id="KW-1185">Reference proteome</keyword>
<dbReference type="InterPro" id="IPR000904">
    <property type="entry name" value="Sec7_dom"/>
</dbReference>
<dbReference type="GO" id="GO:0032012">
    <property type="term" value="P:regulation of ARF protein signal transduction"/>
    <property type="evidence" value="ECO:0007669"/>
    <property type="project" value="InterPro"/>
</dbReference>
<dbReference type="PROSITE" id="PS50190">
    <property type="entry name" value="SEC7"/>
    <property type="match status" value="1"/>
</dbReference>
<protein>
    <recommendedName>
        <fullName evidence="1">SEC7 domain-containing protein</fullName>
    </recommendedName>
</protein>
<evidence type="ECO:0000259" key="1">
    <source>
        <dbReference type="PROSITE" id="PS50190"/>
    </source>
</evidence>
<reference evidence="2 3" key="1">
    <citation type="journal article" date="2018" name="PLoS ONE">
        <title>The draft genome of Kipferlia bialata reveals reductive genome evolution in fornicate parasites.</title>
        <authorList>
            <person name="Tanifuji G."/>
            <person name="Takabayashi S."/>
            <person name="Kume K."/>
            <person name="Takagi M."/>
            <person name="Nakayama T."/>
            <person name="Kamikawa R."/>
            <person name="Inagaki Y."/>
            <person name="Hashimoto T."/>
        </authorList>
    </citation>
    <scope>NUCLEOTIDE SEQUENCE [LARGE SCALE GENOMIC DNA]</scope>
    <source>
        <strain evidence="2">NY0173</strain>
    </source>
</reference>
<dbReference type="AlphaFoldDB" id="A0A9K3D3V6"/>
<dbReference type="Pfam" id="PF01369">
    <property type="entry name" value="Sec7"/>
    <property type="match status" value="1"/>
</dbReference>
<dbReference type="OrthoDB" id="430364at2759"/>
<feature type="domain" description="SEC7" evidence="1">
    <location>
        <begin position="1"/>
        <end position="86"/>
    </location>
</feature>
<evidence type="ECO:0000313" key="2">
    <source>
        <dbReference type="EMBL" id="GIQ86839.1"/>
    </source>
</evidence>
<feature type="non-terminal residue" evidence="2">
    <location>
        <position position="341"/>
    </location>
</feature>
<dbReference type="Gene3D" id="1.10.1000.11">
    <property type="entry name" value="Arf Nucleotide-binding Site Opener,domain 2"/>
    <property type="match status" value="1"/>
</dbReference>
<dbReference type="InterPro" id="IPR035999">
    <property type="entry name" value="Sec7_dom_sf"/>
</dbReference>
<accession>A0A9K3D3V6</accession>
<gene>
    <name evidence="2" type="ORF">KIPB_008766</name>
</gene>
<dbReference type="EMBL" id="BDIP01002794">
    <property type="protein sequence ID" value="GIQ86839.1"/>
    <property type="molecule type" value="Genomic_DNA"/>
</dbReference>
<evidence type="ECO:0000313" key="3">
    <source>
        <dbReference type="Proteomes" id="UP000265618"/>
    </source>
</evidence>
<dbReference type="Proteomes" id="UP000265618">
    <property type="component" value="Unassembled WGS sequence"/>
</dbReference>
<dbReference type="GO" id="GO:0005085">
    <property type="term" value="F:guanyl-nucleotide exchange factor activity"/>
    <property type="evidence" value="ECO:0007669"/>
    <property type="project" value="InterPro"/>
</dbReference>
<comment type="caution">
    <text evidence="2">The sequence shown here is derived from an EMBL/GenBank/DDBJ whole genome shotgun (WGS) entry which is preliminary data.</text>
</comment>
<name>A0A9K3D3V6_9EUKA</name>
<dbReference type="SUPFAM" id="SSF48425">
    <property type="entry name" value="Sec7 domain"/>
    <property type="match status" value="1"/>
</dbReference>